<evidence type="ECO:0000256" key="2">
    <source>
        <dbReference type="ARBA" id="ARBA00022705"/>
    </source>
</evidence>
<dbReference type="SMART" id="SM00382">
    <property type="entry name" value="AAA"/>
    <property type="match status" value="1"/>
</dbReference>
<dbReference type="Pfam" id="PF25361">
    <property type="entry name" value="AAA_lid_RFC1"/>
    <property type="match status" value="1"/>
</dbReference>
<accession>A0A9K3CVN4</accession>
<dbReference type="GO" id="GO:0003689">
    <property type="term" value="F:DNA clamp loader activity"/>
    <property type="evidence" value="ECO:0007669"/>
    <property type="project" value="InterPro"/>
</dbReference>
<evidence type="ECO:0000259" key="4">
    <source>
        <dbReference type="SMART" id="SM00382"/>
    </source>
</evidence>
<dbReference type="AlphaFoldDB" id="A0A9K3CVN4"/>
<dbReference type="SUPFAM" id="SSF52540">
    <property type="entry name" value="P-loop containing nucleoside triphosphate hydrolases"/>
    <property type="match status" value="1"/>
</dbReference>
<dbReference type="GO" id="GO:0003677">
    <property type="term" value="F:DNA binding"/>
    <property type="evidence" value="ECO:0007669"/>
    <property type="project" value="InterPro"/>
</dbReference>
<dbReference type="InterPro" id="IPR003593">
    <property type="entry name" value="AAA+_ATPase"/>
</dbReference>
<feature type="domain" description="AAA+ ATPase" evidence="4">
    <location>
        <begin position="109"/>
        <end position="248"/>
    </location>
</feature>
<dbReference type="Pfam" id="PF08519">
    <property type="entry name" value="RFC1"/>
    <property type="match status" value="1"/>
</dbReference>
<dbReference type="GO" id="GO:0005524">
    <property type="term" value="F:ATP binding"/>
    <property type="evidence" value="ECO:0007669"/>
    <property type="project" value="InterPro"/>
</dbReference>
<protein>
    <recommendedName>
        <fullName evidence="4">AAA+ ATPase domain-containing protein</fullName>
    </recommendedName>
</protein>
<dbReference type="InterPro" id="IPR013725">
    <property type="entry name" value="DNA_replication_fac_RFC1_C"/>
</dbReference>
<sequence>MSPTDSTPPASPRQAHREREAETGTSTFAPPAPPSDRLSFSPSVPSVPPSVPSDEFEVVIGDGCVEILPAEATLAPMEEEEEGEKETYRSRSSFISTRVDLDRFIEVLRYRGLLLFGPPGVGKTTSAKLASAEAGLATVELNASDTRAKSVVEEVVKVTCGSRHIESFFQTKAQKAEVSDSTPQHRVLIMDEVDGMSASDRGGLVALKAIIAESSTPILCIANDDYKVKALHKGNTAVCGAVQFRRPTSSMLQKRIEHICREENVTLANGVLDKLNKGTHGDIRQIIYALQVGTAQTSSLSFDAAAKVGSLKSLTRTPFDIANDLFGPNHSEGIRGMVNLHYEESSLMPLFVQHNYLYGKTSLRNIAEASDLVSMGDVLSNSIMRKGLWQLSKYHALCASALPARCIAGSLGMGMMQFPTGHSRAMGIRNKALIASQFGAKSLTHGLRMSTMECSVLRSVMQSTSTQDPETCSELISHYGIDKELWTWLLETTENYRLTKDKKKRPSAGVVSDLRPDETHTRRGVWDLSIKLTPGEKRKLTALCSVVSKANVTEITGKGKKLKRKGL</sequence>
<dbReference type="Gene3D" id="1.20.272.10">
    <property type="match status" value="1"/>
</dbReference>
<dbReference type="Gene3D" id="1.10.8.60">
    <property type="match status" value="1"/>
</dbReference>
<dbReference type="OrthoDB" id="446168at2759"/>
<dbReference type="InterPro" id="IPR027417">
    <property type="entry name" value="P-loop_NTPase"/>
</dbReference>
<dbReference type="EMBL" id="BDIP01000697">
    <property type="protein sequence ID" value="GIQ82444.1"/>
    <property type="molecule type" value="Genomic_DNA"/>
</dbReference>
<evidence type="ECO:0000256" key="1">
    <source>
        <dbReference type="ARBA" id="ARBA00006116"/>
    </source>
</evidence>
<dbReference type="InterPro" id="IPR003959">
    <property type="entry name" value="ATPase_AAA_core"/>
</dbReference>
<dbReference type="PANTHER" id="PTHR23389:SF6">
    <property type="entry name" value="REPLICATION FACTOR C SUBUNIT 1"/>
    <property type="match status" value="1"/>
</dbReference>
<name>A0A9K3CVN4_9EUKA</name>
<dbReference type="GO" id="GO:0005663">
    <property type="term" value="C:DNA replication factor C complex"/>
    <property type="evidence" value="ECO:0007669"/>
    <property type="project" value="InterPro"/>
</dbReference>
<comment type="similarity">
    <text evidence="1">Belongs to the activator 1 large subunit family.</text>
</comment>
<dbReference type="GO" id="GO:0005634">
    <property type="term" value="C:nucleus"/>
    <property type="evidence" value="ECO:0007669"/>
    <property type="project" value="TreeGrafter"/>
</dbReference>
<gene>
    <name evidence="5" type="ORF">KIPB_003583</name>
</gene>
<keyword evidence="2" id="KW-0235">DNA replication</keyword>
<dbReference type="Pfam" id="PF00004">
    <property type="entry name" value="AAA"/>
    <property type="match status" value="1"/>
</dbReference>
<dbReference type="Gene3D" id="3.40.50.300">
    <property type="entry name" value="P-loop containing nucleotide triphosphate hydrolases"/>
    <property type="match status" value="1"/>
</dbReference>
<dbReference type="CDD" id="cd00009">
    <property type="entry name" value="AAA"/>
    <property type="match status" value="1"/>
</dbReference>
<comment type="caution">
    <text evidence="5">The sequence shown here is derived from an EMBL/GenBank/DDBJ whole genome shotgun (WGS) entry which is preliminary data.</text>
</comment>
<evidence type="ECO:0000313" key="6">
    <source>
        <dbReference type="Proteomes" id="UP000265618"/>
    </source>
</evidence>
<dbReference type="Proteomes" id="UP000265618">
    <property type="component" value="Unassembled WGS sequence"/>
</dbReference>
<dbReference type="PANTHER" id="PTHR23389">
    <property type="entry name" value="CHROMOSOME TRANSMISSION FIDELITY FACTOR 18"/>
    <property type="match status" value="1"/>
</dbReference>
<dbReference type="SUPFAM" id="SSF48019">
    <property type="entry name" value="post-AAA+ oligomerization domain-like"/>
    <property type="match status" value="1"/>
</dbReference>
<keyword evidence="6" id="KW-1185">Reference proteome</keyword>
<dbReference type="GO" id="GO:0016887">
    <property type="term" value="F:ATP hydrolysis activity"/>
    <property type="evidence" value="ECO:0007669"/>
    <property type="project" value="InterPro"/>
</dbReference>
<organism evidence="5 6">
    <name type="scientific">Kipferlia bialata</name>
    <dbReference type="NCBI Taxonomy" id="797122"/>
    <lineage>
        <taxon>Eukaryota</taxon>
        <taxon>Metamonada</taxon>
        <taxon>Carpediemonas-like organisms</taxon>
        <taxon>Kipferlia</taxon>
    </lineage>
</organism>
<dbReference type="InterPro" id="IPR008921">
    <property type="entry name" value="DNA_pol3_clamp-load_cplx_C"/>
</dbReference>
<proteinExistence type="inferred from homology"/>
<reference evidence="5 6" key="1">
    <citation type="journal article" date="2018" name="PLoS ONE">
        <title>The draft genome of Kipferlia bialata reveals reductive genome evolution in fornicate parasites.</title>
        <authorList>
            <person name="Tanifuji G."/>
            <person name="Takabayashi S."/>
            <person name="Kume K."/>
            <person name="Takagi M."/>
            <person name="Nakayama T."/>
            <person name="Kamikawa R."/>
            <person name="Inagaki Y."/>
            <person name="Hashimoto T."/>
        </authorList>
    </citation>
    <scope>NUCLEOTIDE SEQUENCE [LARGE SCALE GENOMIC DNA]</scope>
    <source>
        <strain evidence="5">NY0173</strain>
    </source>
</reference>
<evidence type="ECO:0000313" key="5">
    <source>
        <dbReference type="EMBL" id="GIQ82444.1"/>
    </source>
</evidence>
<evidence type="ECO:0000256" key="3">
    <source>
        <dbReference type="SAM" id="MobiDB-lite"/>
    </source>
</evidence>
<feature type="region of interest" description="Disordered" evidence="3">
    <location>
        <begin position="1"/>
        <end position="52"/>
    </location>
</feature>
<dbReference type="GO" id="GO:0006260">
    <property type="term" value="P:DNA replication"/>
    <property type="evidence" value="ECO:0007669"/>
    <property type="project" value="UniProtKB-KW"/>
</dbReference>